<evidence type="ECO:0000256" key="1">
    <source>
        <dbReference type="SAM" id="MobiDB-lite"/>
    </source>
</evidence>
<dbReference type="RefSeq" id="WP_170839552.1">
    <property type="nucleotide sequence ID" value="NZ_FMDN01000023.1"/>
</dbReference>
<feature type="region of interest" description="Disordered" evidence="1">
    <location>
        <begin position="57"/>
        <end position="118"/>
    </location>
</feature>
<evidence type="ECO:0000256" key="2">
    <source>
        <dbReference type="SAM" id="Phobius"/>
    </source>
</evidence>
<gene>
    <name evidence="3" type="ORF">GA0070560_12333</name>
</gene>
<dbReference type="Proteomes" id="UP000199408">
    <property type="component" value="Unassembled WGS sequence"/>
</dbReference>
<feature type="transmembrane region" description="Helical" evidence="2">
    <location>
        <begin position="7"/>
        <end position="27"/>
    </location>
</feature>
<evidence type="ECO:0000313" key="3">
    <source>
        <dbReference type="EMBL" id="SCG66346.1"/>
    </source>
</evidence>
<keyword evidence="2" id="KW-0812">Transmembrane</keyword>
<dbReference type="EMBL" id="FMDN01000023">
    <property type="protein sequence ID" value="SCG66346.1"/>
    <property type="molecule type" value="Genomic_DNA"/>
</dbReference>
<keyword evidence="2" id="KW-1133">Transmembrane helix</keyword>
<keyword evidence="2" id="KW-0472">Membrane</keyword>
<accession>A0A1C5J8H0</accession>
<name>A0A1C5J8H0_9ACTN</name>
<dbReference type="STRING" id="47864.GA0070560_12333"/>
<organism evidence="3 4">
    <name type="scientific">Micromonospora halophytica</name>
    <dbReference type="NCBI Taxonomy" id="47864"/>
    <lineage>
        <taxon>Bacteria</taxon>
        <taxon>Bacillati</taxon>
        <taxon>Actinomycetota</taxon>
        <taxon>Actinomycetes</taxon>
        <taxon>Micromonosporales</taxon>
        <taxon>Micromonosporaceae</taxon>
        <taxon>Micromonospora</taxon>
    </lineage>
</organism>
<dbReference type="AlphaFoldDB" id="A0A1C5J8H0"/>
<proteinExistence type="predicted"/>
<keyword evidence="4" id="KW-1185">Reference proteome</keyword>
<protein>
    <submittedName>
        <fullName evidence="3">Uncharacterized protein</fullName>
    </submittedName>
</protein>
<sequence length="118" mass="11770">MSQAWKTATIIIATAVILSTPLVWLLGNPDKGQMVGASVQAGAGVLALLWGLFQRTAGGPNDRASRTGEGTGRSGGRVVTGVRRPGGKGTGSSRASRTGKATAVGKGSSATTGIDYGD</sequence>
<reference evidence="4" key="1">
    <citation type="submission" date="2016-06" db="EMBL/GenBank/DDBJ databases">
        <authorList>
            <person name="Varghese N."/>
        </authorList>
    </citation>
    <scope>NUCLEOTIDE SEQUENCE [LARGE SCALE GENOMIC DNA]</scope>
    <source>
        <strain evidence="4">DSM 43171</strain>
    </source>
</reference>
<evidence type="ECO:0000313" key="4">
    <source>
        <dbReference type="Proteomes" id="UP000199408"/>
    </source>
</evidence>
<feature type="transmembrane region" description="Helical" evidence="2">
    <location>
        <begin position="33"/>
        <end position="53"/>
    </location>
</feature>